<evidence type="ECO:0000256" key="1">
    <source>
        <dbReference type="ARBA" id="ARBA00007174"/>
    </source>
</evidence>
<dbReference type="Proteomes" id="UP000271098">
    <property type="component" value="Unassembled WGS sequence"/>
</dbReference>
<dbReference type="GO" id="GO:0006979">
    <property type="term" value="P:response to oxidative stress"/>
    <property type="evidence" value="ECO:0007669"/>
    <property type="project" value="InterPro"/>
</dbReference>
<dbReference type="InterPro" id="IPR002579">
    <property type="entry name" value="Met_Sox_Rdtase_MsrB_dom"/>
</dbReference>
<dbReference type="PANTHER" id="PTHR10173:SF52">
    <property type="entry name" value="METHIONINE-R-SULFOXIDE REDUCTASE B1"/>
    <property type="match status" value="1"/>
</dbReference>
<gene>
    <name evidence="6" type="ORF">GPUH_LOCUS24551</name>
</gene>
<dbReference type="GO" id="GO:0005737">
    <property type="term" value="C:cytoplasm"/>
    <property type="evidence" value="ECO:0007669"/>
    <property type="project" value="TreeGrafter"/>
</dbReference>
<proteinExistence type="inferred from homology"/>
<organism evidence="6 7">
    <name type="scientific">Gongylonema pulchrum</name>
    <dbReference type="NCBI Taxonomy" id="637853"/>
    <lineage>
        <taxon>Eukaryota</taxon>
        <taxon>Metazoa</taxon>
        <taxon>Ecdysozoa</taxon>
        <taxon>Nematoda</taxon>
        <taxon>Chromadorea</taxon>
        <taxon>Rhabditida</taxon>
        <taxon>Spirurina</taxon>
        <taxon>Spiruromorpha</taxon>
        <taxon>Spiruroidea</taxon>
        <taxon>Gongylonematidae</taxon>
        <taxon>Gongylonema</taxon>
    </lineage>
</organism>
<dbReference type="InterPro" id="IPR028427">
    <property type="entry name" value="Met_Sox_Rdtase_MsrB"/>
</dbReference>
<name>A0A3P7RQA7_9BILA</name>
<dbReference type="EMBL" id="UYRT01101537">
    <property type="protein sequence ID" value="VDN42989.1"/>
    <property type="molecule type" value="Genomic_DNA"/>
</dbReference>
<evidence type="ECO:0000313" key="7">
    <source>
        <dbReference type="Proteomes" id="UP000271098"/>
    </source>
</evidence>
<dbReference type="PROSITE" id="PS51790">
    <property type="entry name" value="MSRB"/>
    <property type="match status" value="1"/>
</dbReference>
<dbReference type="Gene3D" id="2.170.150.20">
    <property type="entry name" value="Peptide methionine sulfoxide reductase"/>
    <property type="match status" value="1"/>
</dbReference>
<comment type="similarity">
    <text evidence="1">Belongs to the MsrB Met sulfoxide reductase family.</text>
</comment>
<dbReference type="Pfam" id="PF01641">
    <property type="entry name" value="SelR"/>
    <property type="match status" value="1"/>
</dbReference>
<evidence type="ECO:0000259" key="5">
    <source>
        <dbReference type="PROSITE" id="PS51790"/>
    </source>
</evidence>
<dbReference type="InterPro" id="IPR011057">
    <property type="entry name" value="Mss4-like_sf"/>
</dbReference>
<dbReference type="GO" id="GO:0033743">
    <property type="term" value="F:peptide-methionine (R)-S-oxide reductase activity"/>
    <property type="evidence" value="ECO:0007669"/>
    <property type="project" value="UniProtKB-EC"/>
</dbReference>
<dbReference type="AlphaFoldDB" id="A0A3P7RQA7"/>
<dbReference type="SUPFAM" id="SSF51316">
    <property type="entry name" value="Mss4-like"/>
    <property type="match status" value="1"/>
</dbReference>
<dbReference type="EC" id="1.8.4.12" evidence="2"/>
<evidence type="ECO:0000256" key="2">
    <source>
        <dbReference type="ARBA" id="ARBA00012499"/>
    </source>
</evidence>
<keyword evidence="7" id="KW-1185">Reference proteome</keyword>
<accession>A0A3P7RQA7</accession>
<evidence type="ECO:0000256" key="3">
    <source>
        <dbReference type="ARBA" id="ARBA00023002"/>
    </source>
</evidence>
<evidence type="ECO:0000313" key="6">
    <source>
        <dbReference type="EMBL" id="VDN42989.1"/>
    </source>
</evidence>
<dbReference type="OrthoDB" id="44061at2759"/>
<dbReference type="PANTHER" id="PTHR10173">
    <property type="entry name" value="METHIONINE SULFOXIDE REDUCTASE"/>
    <property type="match status" value="1"/>
</dbReference>
<comment type="catalytic activity">
    <reaction evidence="4">
        <text>L-methionyl-[protein] + [thioredoxin]-disulfide + H2O = L-methionyl-(R)-S-oxide-[protein] + [thioredoxin]-dithiol</text>
        <dbReference type="Rhea" id="RHEA:24164"/>
        <dbReference type="Rhea" id="RHEA-COMP:10698"/>
        <dbReference type="Rhea" id="RHEA-COMP:10700"/>
        <dbReference type="Rhea" id="RHEA-COMP:12313"/>
        <dbReference type="Rhea" id="RHEA-COMP:12314"/>
        <dbReference type="ChEBI" id="CHEBI:15377"/>
        <dbReference type="ChEBI" id="CHEBI:16044"/>
        <dbReference type="ChEBI" id="CHEBI:29950"/>
        <dbReference type="ChEBI" id="CHEBI:45764"/>
        <dbReference type="ChEBI" id="CHEBI:50058"/>
        <dbReference type="EC" id="1.8.4.12"/>
    </reaction>
</comment>
<keyword evidence="3" id="KW-0560">Oxidoreductase</keyword>
<evidence type="ECO:0000256" key="4">
    <source>
        <dbReference type="ARBA" id="ARBA00048488"/>
    </source>
</evidence>
<dbReference type="GO" id="GO:0030091">
    <property type="term" value="P:protein repair"/>
    <property type="evidence" value="ECO:0007669"/>
    <property type="project" value="InterPro"/>
</dbReference>
<sequence length="62" mass="7126">MDALGKKDPKEVTAEEWRKVLNPLEYSVAREGETEKPFTGKFDKHFETGLYVCRCCGAQLFK</sequence>
<protein>
    <recommendedName>
        <fullName evidence="2">peptide-methionine (R)-S-oxide reductase</fullName>
        <ecNumber evidence="2">1.8.4.12</ecNumber>
    </recommendedName>
</protein>
<reference evidence="6 7" key="1">
    <citation type="submission" date="2018-11" db="EMBL/GenBank/DDBJ databases">
        <authorList>
            <consortium name="Pathogen Informatics"/>
        </authorList>
    </citation>
    <scope>NUCLEOTIDE SEQUENCE [LARGE SCALE GENOMIC DNA]</scope>
</reference>
<feature type="domain" description="MsrB" evidence="5">
    <location>
        <begin position="14"/>
        <end position="62"/>
    </location>
</feature>